<reference evidence="2 3" key="1">
    <citation type="journal article" date="2016" name="Int. J. Syst. Evol. Microbiol.">
        <title>Panacibacter ginsenosidivorans gen. nov., sp. nov., with ginsenoside converting activity isolated from soil of a ginseng field.</title>
        <authorList>
            <person name="Siddiqi M.Z."/>
            <person name="Muhammad Shafi S."/>
            <person name="Choi K.D."/>
            <person name="Im W.T."/>
        </authorList>
    </citation>
    <scope>NUCLEOTIDE SEQUENCE [LARGE SCALE GENOMIC DNA]</scope>
    <source>
        <strain evidence="2 3">Gsoil1550</strain>
    </source>
</reference>
<dbReference type="Pfam" id="PF05974">
    <property type="entry name" value="DUF892"/>
    <property type="match status" value="2"/>
</dbReference>
<dbReference type="InterPro" id="IPR009078">
    <property type="entry name" value="Ferritin-like_SF"/>
</dbReference>
<evidence type="ECO:0000313" key="2">
    <source>
        <dbReference type="EMBL" id="QEC67880.1"/>
    </source>
</evidence>
<sequence length="244" mass="26692">MKTIDTLHELLKHELKDLYSAEAQIIEALPAMIEKAADKRLKSALKQHLDITTKQKARLDRVQEMLSDEKNTQQEEKKGFFANLFKGKEGEEHCKAMEGLIEEGKTLLGEDMTPEVMDAGIIAACQKIEHYEISSYGTARAYALQLKLQKVAGLLNETLNEEYDADDSLTKLAVGDVNLRAETAAGKKATGKKPAVAAAGKRAKATAKPAARPPRKAMIKKTAPKKAAPVKSKGSPKKAITKKK</sequence>
<organism evidence="2 3">
    <name type="scientific">Panacibacter ginsenosidivorans</name>
    <dbReference type="NCBI Taxonomy" id="1813871"/>
    <lineage>
        <taxon>Bacteria</taxon>
        <taxon>Pseudomonadati</taxon>
        <taxon>Bacteroidota</taxon>
        <taxon>Chitinophagia</taxon>
        <taxon>Chitinophagales</taxon>
        <taxon>Chitinophagaceae</taxon>
        <taxon>Panacibacter</taxon>
    </lineage>
</organism>
<dbReference type="InterPro" id="IPR010287">
    <property type="entry name" value="DUF892_YciF-like"/>
</dbReference>
<evidence type="ECO:0000256" key="1">
    <source>
        <dbReference type="SAM" id="MobiDB-lite"/>
    </source>
</evidence>
<evidence type="ECO:0000313" key="3">
    <source>
        <dbReference type="Proteomes" id="UP000321533"/>
    </source>
</evidence>
<feature type="compositionally biased region" description="Basic residues" evidence="1">
    <location>
        <begin position="213"/>
        <end position="224"/>
    </location>
</feature>
<dbReference type="InterPro" id="IPR047114">
    <property type="entry name" value="YciF"/>
</dbReference>
<dbReference type="Gene3D" id="1.20.1260.10">
    <property type="match status" value="1"/>
</dbReference>
<dbReference type="PANTHER" id="PTHR30565">
    <property type="entry name" value="PROTEIN YCIF"/>
    <property type="match status" value="1"/>
</dbReference>
<accession>A0A5B8V8L3</accession>
<dbReference type="KEGG" id="pgin:FRZ67_11430"/>
<dbReference type="AlphaFoldDB" id="A0A5B8V8L3"/>
<dbReference type="RefSeq" id="WP_147189687.1">
    <property type="nucleotide sequence ID" value="NZ_CP042435.1"/>
</dbReference>
<gene>
    <name evidence="2" type="ORF">FRZ67_11430</name>
</gene>
<dbReference type="SUPFAM" id="SSF47240">
    <property type="entry name" value="Ferritin-like"/>
    <property type="match status" value="1"/>
</dbReference>
<dbReference type="Proteomes" id="UP000321533">
    <property type="component" value="Chromosome"/>
</dbReference>
<proteinExistence type="predicted"/>
<keyword evidence="3" id="KW-1185">Reference proteome</keyword>
<dbReference type="InterPro" id="IPR012347">
    <property type="entry name" value="Ferritin-like"/>
</dbReference>
<name>A0A5B8V8L3_9BACT</name>
<feature type="region of interest" description="Disordered" evidence="1">
    <location>
        <begin position="185"/>
        <end position="244"/>
    </location>
</feature>
<dbReference type="PANTHER" id="PTHR30565:SF9">
    <property type="entry name" value="PROTEIN YCIF"/>
    <property type="match status" value="1"/>
</dbReference>
<feature type="compositionally biased region" description="Basic residues" evidence="1">
    <location>
        <begin position="234"/>
        <end position="244"/>
    </location>
</feature>
<protein>
    <submittedName>
        <fullName evidence="2">DUF892 family protein</fullName>
    </submittedName>
</protein>
<dbReference type="CDD" id="cd07909">
    <property type="entry name" value="YciF"/>
    <property type="match status" value="1"/>
</dbReference>
<dbReference type="OrthoDB" id="668490at2"/>
<dbReference type="EMBL" id="CP042435">
    <property type="protein sequence ID" value="QEC67880.1"/>
    <property type="molecule type" value="Genomic_DNA"/>
</dbReference>
<feature type="compositionally biased region" description="Low complexity" evidence="1">
    <location>
        <begin position="185"/>
        <end position="210"/>
    </location>
</feature>